<dbReference type="Proteomes" id="UP000054538">
    <property type="component" value="Unassembled WGS sequence"/>
</dbReference>
<dbReference type="EMBL" id="KN824959">
    <property type="protein sequence ID" value="KIK96954.1"/>
    <property type="molecule type" value="Genomic_DNA"/>
</dbReference>
<keyword evidence="3" id="KW-1185">Reference proteome</keyword>
<protein>
    <submittedName>
        <fullName evidence="2">Uncharacterized protein</fullName>
    </submittedName>
</protein>
<organism evidence="2 3">
    <name type="scientific">Paxillus rubicundulus Ve08.2h10</name>
    <dbReference type="NCBI Taxonomy" id="930991"/>
    <lineage>
        <taxon>Eukaryota</taxon>
        <taxon>Fungi</taxon>
        <taxon>Dikarya</taxon>
        <taxon>Basidiomycota</taxon>
        <taxon>Agaricomycotina</taxon>
        <taxon>Agaricomycetes</taxon>
        <taxon>Agaricomycetidae</taxon>
        <taxon>Boletales</taxon>
        <taxon>Paxilineae</taxon>
        <taxon>Paxillaceae</taxon>
        <taxon>Paxillus</taxon>
    </lineage>
</organism>
<proteinExistence type="predicted"/>
<dbReference type="OrthoDB" id="3363286at2759"/>
<reference evidence="3" key="2">
    <citation type="submission" date="2015-01" db="EMBL/GenBank/DDBJ databases">
        <title>Evolutionary Origins and Diversification of the Mycorrhizal Mutualists.</title>
        <authorList>
            <consortium name="DOE Joint Genome Institute"/>
            <consortium name="Mycorrhizal Genomics Consortium"/>
            <person name="Kohler A."/>
            <person name="Kuo A."/>
            <person name="Nagy L.G."/>
            <person name="Floudas D."/>
            <person name="Copeland A."/>
            <person name="Barry K.W."/>
            <person name="Cichocki N."/>
            <person name="Veneault-Fourrey C."/>
            <person name="LaButti K."/>
            <person name="Lindquist E.A."/>
            <person name="Lipzen A."/>
            <person name="Lundell T."/>
            <person name="Morin E."/>
            <person name="Murat C."/>
            <person name="Riley R."/>
            <person name="Ohm R."/>
            <person name="Sun H."/>
            <person name="Tunlid A."/>
            <person name="Henrissat B."/>
            <person name="Grigoriev I.V."/>
            <person name="Hibbett D.S."/>
            <person name="Martin F."/>
        </authorList>
    </citation>
    <scope>NUCLEOTIDE SEQUENCE [LARGE SCALE GENOMIC DNA]</scope>
    <source>
        <strain evidence="3">Ve08.2h10</strain>
    </source>
</reference>
<dbReference type="AlphaFoldDB" id="A0A0D0E692"/>
<dbReference type="HOGENOM" id="CLU_048619_0_0_1"/>
<dbReference type="STRING" id="930991.A0A0D0E692"/>
<evidence type="ECO:0000256" key="1">
    <source>
        <dbReference type="SAM" id="MobiDB-lite"/>
    </source>
</evidence>
<accession>A0A0D0E692</accession>
<evidence type="ECO:0000313" key="3">
    <source>
        <dbReference type="Proteomes" id="UP000054538"/>
    </source>
</evidence>
<name>A0A0D0E692_9AGAM</name>
<sequence>MPRLLPRLLKMLKEAPLTDHHPRHVDRSQNVSSSKRKSLYHLPTPPPSFNPAGRSHSILLNENPVTDKQVFTRHKSLPPTVRVAPTHVAHERYDAPREMTVEEREWWSSPYLRMLSTPLRQCAVSRRYLPTDFLVRLAPLRLPIPRGSRSVQVLMPDGIEHPKFKRRQAHTAVYASCWKHAFQNIGERVSVPRQAPNLVFSKHLCTHISYLLRLRILQELDVLINALKLNPFPRPELNATPDATILRRLRRSEFKAFRETAQLPHPGAVAVLVVPPLNSDSKTREPDFPFAELSDPPATVHKKPLPPLSTLHNVIASRNAGEEVNDIAEISLSTFLPSARVPLYNGIAMFPSPPHRAALYNALCKLLDRERHFRGMCSASDKGHGEFKHAKGDKKGSHAFLLTSNVQTVRRADTVPLAIALWRLRMWEGDAFTGEGEGWEIGNEWRIEYAKCLP</sequence>
<evidence type="ECO:0000313" key="2">
    <source>
        <dbReference type="EMBL" id="KIK96954.1"/>
    </source>
</evidence>
<reference evidence="2 3" key="1">
    <citation type="submission" date="2014-04" db="EMBL/GenBank/DDBJ databases">
        <authorList>
            <consortium name="DOE Joint Genome Institute"/>
            <person name="Kuo A."/>
            <person name="Kohler A."/>
            <person name="Jargeat P."/>
            <person name="Nagy L.G."/>
            <person name="Floudas D."/>
            <person name="Copeland A."/>
            <person name="Barry K.W."/>
            <person name="Cichocki N."/>
            <person name="Veneault-Fourrey C."/>
            <person name="LaButti K."/>
            <person name="Lindquist E.A."/>
            <person name="Lipzen A."/>
            <person name="Lundell T."/>
            <person name="Morin E."/>
            <person name="Murat C."/>
            <person name="Sun H."/>
            <person name="Tunlid A."/>
            <person name="Henrissat B."/>
            <person name="Grigoriev I.V."/>
            <person name="Hibbett D.S."/>
            <person name="Martin F."/>
            <person name="Nordberg H.P."/>
            <person name="Cantor M.N."/>
            <person name="Hua S.X."/>
        </authorList>
    </citation>
    <scope>NUCLEOTIDE SEQUENCE [LARGE SCALE GENOMIC DNA]</scope>
    <source>
        <strain evidence="2 3">Ve08.2h10</strain>
    </source>
</reference>
<dbReference type="InParanoid" id="A0A0D0E692"/>
<feature type="region of interest" description="Disordered" evidence="1">
    <location>
        <begin position="15"/>
        <end position="57"/>
    </location>
</feature>
<gene>
    <name evidence="2" type="ORF">PAXRUDRAFT_825441</name>
</gene>